<name>A0AA87FAS0_STRSU</name>
<accession>A0AA87FAS0</accession>
<comment type="caution">
    <text evidence="1">The sequence shown here is derived from an EMBL/GenBank/DDBJ whole genome shotgun (WGS) entry which is preliminary data.</text>
</comment>
<evidence type="ECO:0000313" key="2">
    <source>
        <dbReference type="Proteomes" id="UP000004014"/>
    </source>
</evidence>
<gene>
    <name evidence="1" type="ORF">SSUR61_0234</name>
</gene>
<evidence type="ECO:0000313" key="1">
    <source>
        <dbReference type="EMBL" id="EHC03775.1"/>
    </source>
</evidence>
<dbReference type="AlphaFoldDB" id="A0AA87FAS0"/>
<proteinExistence type="predicted"/>
<protein>
    <submittedName>
        <fullName evidence="1">Uncharacterized protein</fullName>
    </submittedName>
</protein>
<dbReference type="Proteomes" id="UP000004014">
    <property type="component" value="Unassembled WGS sequence"/>
</dbReference>
<sequence length="37" mass="4519">MIKQYQLKDGSVRYSYIAYVGIGSTYRQRKTRKKERF</sequence>
<organism evidence="1 2">
    <name type="scientific">Streptococcus suis R61</name>
    <dbReference type="NCBI Taxonomy" id="996306"/>
    <lineage>
        <taxon>Bacteria</taxon>
        <taxon>Bacillati</taxon>
        <taxon>Bacillota</taxon>
        <taxon>Bacilli</taxon>
        <taxon>Lactobacillales</taxon>
        <taxon>Streptococcaceae</taxon>
        <taxon>Streptococcus</taxon>
    </lineage>
</organism>
<reference evidence="1 2" key="1">
    <citation type="submission" date="2011-03" db="EMBL/GenBank/DDBJ databases">
        <title>Deep-sequencing identification of multiple resistance mechanism for the high antibiotic-resistance strain Streptococcus suis R61.</title>
        <authorList>
            <person name="Hu P."/>
            <person name="Yang M."/>
            <person name="Jin M."/>
            <person name="Xiao J."/>
        </authorList>
    </citation>
    <scope>NUCLEOTIDE SEQUENCE [LARGE SCALE GENOMIC DNA]</scope>
    <source>
        <strain evidence="1 2">R61</strain>
    </source>
</reference>
<dbReference type="EMBL" id="AEYY01000004">
    <property type="protein sequence ID" value="EHC03775.1"/>
    <property type="molecule type" value="Genomic_DNA"/>
</dbReference>